<sequence>MSSLKKYSAERIAIAEEQQRQIQEIIRKKDFLLHVVLSKDKKFLLPFSRRPINMGLDPFIDEHDPSLIIRVAGVMDLRMDSSPIHPNKKIIRIIDETHNNNNLITNYLSLHMDNEVHSCDIPPTVQEQQERNEIKKKKSHGNRKAQRQRRRLRRQGIDPYTVSKMYYQNGTSQQQQQSEQNTSSTTNETIVEHSTAMIQKNEIIQQQFMDTKKAIKLNQDVSAKKKKSQMVTNDSVDCKNISDDIFIQMLSTAFHNTDKLNLLINQEEQILFIRQYTNLIDRLYCLQLQQSQWNYYHHIGITQNIWTARMAKHVAEKNSICHAYGRSKTFIAQRQKQIEKHLQQAQYAVQQFEQEIIIKMVQHGDYSFEMKVLFSIIEKFVQEKQRSIQYDYEYKREILFLDATDHQLIISARRIWQATQKQMIIEEDIALLEYRLTSTQLQSAPNLIENMINDIDARFKQSHQTAEQINEIKKLQDLKHDIIQQAVFTSRQMANDLTKIIEKEKKKFTLQNRFIQSTAQWQKLVLDAIDKRRQHMIKRVNFIIKHKLIKLSNASKDYNHSPS</sequence>
<gene>
    <name evidence="2" type="ORF">KXQ929_LOCUS24811</name>
</gene>
<name>A0A819JYM0_9BILA</name>
<comment type="caution">
    <text evidence="2">The sequence shown here is derived from an EMBL/GenBank/DDBJ whole genome shotgun (WGS) entry which is preliminary data.</text>
</comment>
<dbReference type="AlphaFoldDB" id="A0A819JYM0"/>
<accession>A0A819JYM0</accession>
<evidence type="ECO:0000313" key="2">
    <source>
        <dbReference type="EMBL" id="CAF3937189.1"/>
    </source>
</evidence>
<proteinExistence type="predicted"/>
<organism evidence="2 3">
    <name type="scientific">Adineta steineri</name>
    <dbReference type="NCBI Taxonomy" id="433720"/>
    <lineage>
        <taxon>Eukaryota</taxon>
        <taxon>Metazoa</taxon>
        <taxon>Spiralia</taxon>
        <taxon>Gnathifera</taxon>
        <taxon>Rotifera</taxon>
        <taxon>Eurotatoria</taxon>
        <taxon>Bdelloidea</taxon>
        <taxon>Adinetida</taxon>
        <taxon>Adinetidae</taxon>
        <taxon>Adineta</taxon>
    </lineage>
</organism>
<protein>
    <submittedName>
        <fullName evidence="2">Uncharacterized protein</fullName>
    </submittedName>
</protein>
<evidence type="ECO:0000313" key="3">
    <source>
        <dbReference type="Proteomes" id="UP000663868"/>
    </source>
</evidence>
<dbReference type="EMBL" id="CAJOBB010002093">
    <property type="protein sequence ID" value="CAF3937189.1"/>
    <property type="molecule type" value="Genomic_DNA"/>
</dbReference>
<feature type="region of interest" description="Disordered" evidence="1">
    <location>
        <begin position="125"/>
        <end position="161"/>
    </location>
</feature>
<reference evidence="2" key="1">
    <citation type="submission" date="2021-02" db="EMBL/GenBank/DDBJ databases">
        <authorList>
            <person name="Nowell W R."/>
        </authorList>
    </citation>
    <scope>NUCLEOTIDE SEQUENCE</scope>
</reference>
<dbReference type="Proteomes" id="UP000663868">
    <property type="component" value="Unassembled WGS sequence"/>
</dbReference>
<evidence type="ECO:0000256" key="1">
    <source>
        <dbReference type="SAM" id="MobiDB-lite"/>
    </source>
</evidence>
<feature type="compositionally biased region" description="Basic residues" evidence="1">
    <location>
        <begin position="134"/>
        <end position="154"/>
    </location>
</feature>